<organism evidence="1 2">
    <name type="scientific">Acetobacter orientalis</name>
    <dbReference type="NCBI Taxonomy" id="146474"/>
    <lineage>
        <taxon>Bacteria</taxon>
        <taxon>Pseudomonadati</taxon>
        <taxon>Pseudomonadota</taxon>
        <taxon>Alphaproteobacteria</taxon>
        <taxon>Acetobacterales</taxon>
        <taxon>Acetobacteraceae</taxon>
        <taxon>Acetobacter</taxon>
    </lineage>
</organism>
<name>A0A252B3J0_9PROT</name>
<evidence type="ECO:0000313" key="1">
    <source>
        <dbReference type="EMBL" id="OUI98881.1"/>
    </source>
</evidence>
<dbReference type="EMBL" id="JOOY01000080">
    <property type="protein sequence ID" value="OUI98881.1"/>
    <property type="molecule type" value="Genomic_DNA"/>
</dbReference>
<gene>
    <name evidence="1" type="ORF">HK15_12960</name>
</gene>
<evidence type="ECO:0000313" key="2">
    <source>
        <dbReference type="Proteomes" id="UP000194999"/>
    </source>
</evidence>
<proteinExistence type="predicted"/>
<dbReference type="Proteomes" id="UP000194999">
    <property type="component" value="Unassembled WGS sequence"/>
</dbReference>
<sequence>MAHKPDSFEKNDSLKKVFPHFLTLWEDKPISCLGTPEVGVLTQRGVYYARKSRWCRFQYKGATAAYEMWSDP</sequence>
<protein>
    <submittedName>
        <fullName evidence="1">Uncharacterized protein</fullName>
    </submittedName>
</protein>
<reference evidence="1 2" key="1">
    <citation type="submission" date="2014-06" db="EMBL/GenBank/DDBJ databases">
        <authorList>
            <person name="Ju J."/>
            <person name="Zhang J."/>
        </authorList>
    </citation>
    <scope>NUCLEOTIDE SEQUENCE [LARGE SCALE GENOMIC DNA]</scope>
    <source>
        <strain evidence="1">DmW_048</strain>
    </source>
</reference>
<accession>A0A252B3J0</accession>
<dbReference type="AlphaFoldDB" id="A0A252B3J0"/>
<comment type="caution">
    <text evidence="1">The sequence shown here is derived from an EMBL/GenBank/DDBJ whole genome shotgun (WGS) entry which is preliminary data.</text>
</comment>